<dbReference type="Pfam" id="PF00240">
    <property type="entry name" value="ubiquitin"/>
    <property type="match status" value="1"/>
</dbReference>
<feature type="region of interest" description="Disordered" evidence="1">
    <location>
        <begin position="416"/>
        <end position="440"/>
    </location>
</feature>
<evidence type="ECO:0000256" key="1">
    <source>
        <dbReference type="SAM" id="MobiDB-lite"/>
    </source>
</evidence>
<name>A0A3B3QSQ2_9TELE</name>
<dbReference type="Gene3D" id="1.25.40.20">
    <property type="entry name" value="Ankyrin repeat-containing domain"/>
    <property type="match status" value="1"/>
</dbReference>
<evidence type="ECO:0000313" key="4">
    <source>
        <dbReference type="Proteomes" id="UP000261540"/>
    </source>
</evidence>
<dbReference type="Ensembl" id="ENSPKIT00000032732.1">
    <property type="protein sequence ID" value="ENSPKIP00000008650.1"/>
    <property type="gene ID" value="ENSPKIG00000024057.1"/>
</dbReference>
<dbReference type="InterPro" id="IPR042788">
    <property type="entry name" value="ANKUB1"/>
</dbReference>
<dbReference type="OrthoDB" id="8856820at2759"/>
<sequence>MKSSSAMRIFIAFEGYRQPFDINQDQTIGTIKAIIQDYFHAQLLNDRRVWRFLELRFAGAALQDSWTLPDVGISPGSTISCFLKEESRPILYVFCSVTKETLPLMGDILHLGTSVSRLKSLVSLRSGLPVSTFRLTTQAGLELYNCNTLNSYIKMGATLHLDVWDGWVELLKGCRLGDKHTVQHHLSEDPPILRFQQRVALSMAAFFGHLDLAVWLLRRGVRANEPVGAHPYREWCWEADHPEINKCPVHAAAEAGQLLILKVFISSNILSLDCLDPDGRTPLQIAIRQRHKDCVCHLVSKLWSVACFQGFTFPMWIYVQIKHWAQKAQKKASSSQGLAFGASFRTTVGSTVCVDGFTKPMMTSKARNKVFKEGAIRDPALPDLATSKDLAAPSDHPAGLDSQDAPVRLPQLLPEMANSSRPNRGSRGNNNYLDGSGDQERKTWATKVPISCDTPPQRQSNCTLPSTSLSLTSSTYSFSQQRNRTLRENAIHCLSVASSFTERSWLQQLAIARILAKRTAGNTL</sequence>
<keyword evidence="4" id="KW-1185">Reference proteome</keyword>
<dbReference type="InterPro" id="IPR036770">
    <property type="entry name" value="Ankyrin_rpt-contain_sf"/>
</dbReference>
<proteinExistence type="predicted"/>
<dbReference type="SUPFAM" id="SSF54236">
    <property type="entry name" value="Ubiquitin-like"/>
    <property type="match status" value="1"/>
</dbReference>
<dbReference type="GeneTree" id="ENSGT00390000007965"/>
<dbReference type="Gene3D" id="3.10.20.90">
    <property type="entry name" value="Phosphatidylinositol 3-kinase Catalytic Subunit, Chain A, domain 1"/>
    <property type="match status" value="1"/>
</dbReference>
<feature type="compositionally biased region" description="Low complexity" evidence="1">
    <location>
        <begin position="418"/>
        <end position="431"/>
    </location>
</feature>
<feature type="domain" description="Ubiquitin-like" evidence="2">
    <location>
        <begin position="7"/>
        <end position="88"/>
    </location>
</feature>
<reference evidence="3" key="2">
    <citation type="submission" date="2025-09" db="UniProtKB">
        <authorList>
            <consortium name="Ensembl"/>
        </authorList>
    </citation>
    <scope>IDENTIFICATION</scope>
</reference>
<dbReference type="Pfam" id="PF12796">
    <property type="entry name" value="Ank_2"/>
    <property type="match status" value="1"/>
</dbReference>
<protein>
    <submittedName>
        <fullName evidence="3">Ankyrin repeat and ubiquitin domain containing 1</fullName>
    </submittedName>
</protein>
<dbReference type="InterPro" id="IPR002110">
    <property type="entry name" value="Ankyrin_rpt"/>
</dbReference>
<reference evidence="3" key="1">
    <citation type="submission" date="2025-08" db="UniProtKB">
        <authorList>
            <consortium name="Ensembl"/>
        </authorList>
    </citation>
    <scope>IDENTIFICATION</scope>
</reference>
<dbReference type="AlphaFoldDB" id="A0A3B3QSQ2"/>
<dbReference type="InterPro" id="IPR029071">
    <property type="entry name" value="Ubiquitin-like_domsf"/>
</dbReference>
<dbReference type="CDD" id="cd17051">
    <property type="entry name" value="Ubl2_ANKUB1"/>
    <property type="match status" value="1"/>
</dbReference>
<dbReference type="SUPFAM" id="SSF48403">
    <property type="entry name" value="Ankyrin repeat"/>
    <property type="match status" value="1"/>
</dbReference>
<dbReference type="PROSITE" id="PS50053">
    <property type="entry name" value="UBIQUITIN_2"/>
    <property type="match status" value="1"/>
</dbReference>
<evidence type="ECO:0000259" key="2">
    <source>
        <dbReference type="PROSITE" id="PS50053"/>
    </source>
</evidence>
<evidence type="ECO:0000313" key="3">
    <source>
        <dbReference type="Ensembl" id="ENSPKIP00000008650.1"/>
    </source>
</evidence>
<dbReference type="SMART" id="SM00248">
    <property type="entry name" value="ANK"/>
    <property type="match status" value="3"/>
</dbReference>
<accession>A0A3B3QSQ2</accession>
<dbReference type="PANTHER" id="PTHR46885:SF1">
    <property type="entry name" value="PROTEIN ANKUB1"/>
    <property type="match status" value="1"/>
</dbReference>
<organism evidence="3 4">
    <name type="scientific">Paramormyrops kingsleyae</name>
    <dbReference type="NCBI Taxonomy" id="1676925"/>
    <lineage>
        <taxon>Eukaryota</taxon>
        <taxon>Metazoa</taxon>
        <taxon>Chordata</taxon>
        <taxon>Craniata</taxon>
        <taxon>Vertebrata</taxon>
        <taxon>Euteleostomi</taxon>
        <taxon>Actinopterygii</taxon>
        <taxon>Neopterygii</taxon>
        <taxon>Teleostei</taxon>
        <taxon>Osteoglossocephala</taxon>
        <taxon>Osteoglossomorpha</taxon>
        <taxon>Osteoglossiformes</taxon>
        <taxon>Mormyridae</taxon>
        <taxon>Paramormyrops</taxon>
    </lineage>
</organism>
<dbReference type="Proteomes" id="UP000261540">
    <property type="component" value="Unplaced"/>
</dbReference>
<dbReference type="InterPro" id="IPR000626">
    <property type="entry name" value="Ubiquitin-like_dom"/>
</dbReference>
<dbReference type="CDD" id="cd17050">
    <property type="entry name" value="Ubl1_ANKUB1"/>
    <property type="match status" value="1"/>
</dbReference>
<dbReference type="PANTHER" id="PTHR46885">
    <property type="entry name" value="PROTEIN ANKUB1"/>
    <property type="match status" value="1"/>
</dbReference>